<evidence type="ECO:0000256" key="6">
    <source>
        <dbReference type="ARBA" id="ARBA00022692"/>
    </source>
</evidence>
<keyword evidence="12 19" id="KW-0675">Receptor</keyword>
<dbReference type="InterPro" id="IPR037066">
    <property type="entry name" value="Plug_dom_sf"/>
</dbReference>
<evidence type="ECO:0000256" key="11">
    <source>
        <dbReference type="ARBA" id="ARBA00023136"/>
    </source>
</evidence>
<dbReference type="EMBL" id="CP022416">
    <property type="protein sequence ID" value="ASM74681.1"/>
    <property type="molecule type" value="Genomic_DNA"/>
</dbReference>
<dbReference type="InterPro" id="IPR039426">
    <property type="entry name" value="TonB-dep_rcpt-like"/>
</dbReference>
<name>A0A221K6Q9_9RHOB</name>
<evidence type="ECO:0000313" key="19">
    <source>
        <dbReference type="EMBL" id="ASM74681.1"/>
    </source>
</evidence>
<dbReference type="Pfam" id="PF00593">
    <property type="entry name" value="TonB_dep_Rec_b-barrel"/>
    <property type="match status" value="1"/>
</dbReference>
<geneLocation type="plasmid" evidence="19 20">
    <name>pSMR1-1</name>
</geneLocation>
<dbReference type="Gene3D" id="2.40.170.20">
    <property type="entry name" value="TonB-dependent receptor, beta-barrel domain"/>
    <property type="match status" value="1"/>
</dbReference>
<evidence type="ECO:0000256" key="9">
    <source>
        <dbReference type="ARBA" id="ARBA00023065"/>
    </source>
</evidence>
<keyword evidence="13 14" id="KW-0998">Cell outer membrane</keyword>
<dbReference type="GO" id="GO:0015344">
    <property type="term" value="F:siderophore uptake transmembrane transporter activity"/>
    <property type="evidence" value="ECO:0007669"/>
    <property type="project" value="TreeGrafter"/>
</dbReference>
<evidence type="ECO:0000259" key="17">
    <source>
        <dbReference type="Pfam" id="PF00593"/>
    </source>
</evidence>
<accession>A0A221K6Q9</accession>
<sequence length="692" mass="75128">MPSLNHAPRPLRLRSLKSILLCCTALLPGAALAQDAVQLPDLVLEATGGDDTETVVASELSAGGKIQGDILNIPASVSVITSKEIEQRNATSIEQVLNYTAGAVTDSYGADDRFDYFSIRGFEAYTYRDGLMLGKNFGGNREEPFAFERIEVFKGANSATFGVSDPGGSVNYVTKTPRGERFGSAYTALGSFGTAEVGLDFGDTLNADGTLSYRFTGLLREGEREYPYSRNDETFAMFGISWRPTDRTELTFILDHLDRDDVPGSGGFPVGYDFDRSETFFGEPDYNYRGTDRTNATVKARHDFGNGLSFGSTIRFSDAYDDFGYAYVSGSSGTTVNRAFFASESTDQSFIGDAHLSYSTQFGGVVSTTLFGVEVSQSDATNRRFFGPAPSMDVNNPIFSGAPASVPLYADSATETDGKAVFLQQDLDWNDRVIASFGLRHDWIDITQTDNMASTVQQGEISETTGRFGLTYKLNPNVSLYGSYAQSAVPAGLGVVPETGEQFELGAKWRPAGTNTFLTAAVYDLSKTNITRTNPITNLPEPIGEVRVRGLDLEAKSEFGAFEIVASYSYLDPEIVENGTNGNVGNMPARVPNQIASVWVNHTWENVGRGDLTVGLGGRFNDGYFYDDANVAGHSGSFFVVDAAVTYDLTPQTSLAINVNNLLNEKHVAFGGFYADFYSPGREIQAKLRHSW</sequence>
<dbReference type="OrthoDB" id="9760333at2"/>
<dbReference type="Proteomes" id="UP000199754">
    <property type="component" value="Plasmid pSMR1-1"/>
</dbReference>
<evidence type="ECO:0000256" key="15">
    <source>
        <dbReference type="RuleBase" id="RU003357"/>
    </source>
</evidence>
<dbReference type="PROSITE" id="PS52016">
    <property type="entry name" value="TONB_DEPENDENT_REC_3"/>
    <property type="match status" value="1"/>
</dbReference>
<evidence type="ECO:0000256" key="10">
    <source>
        <dbReference type="ARBA" id="ARBA00023077"/>
    </source>
</evidence>
<dbReference type="GO" id="GO:0015891">
    <property type="term" value="P:siderophore transport"/>
    <property type="evidence" value="ECO:0007669"/>
    <property type="project" value="InterPro"/>
</dbReference>
<dbReference type="InterPro" id="IPR000531">
    <property type="entry name" value="Beta-barrel_TonB"/>
</dbReference>
<dbReference type="PANTHER" id="PTHR32552:SF68">
    <property type="entry name" value="FERRICHROME OUTER MEMBRANE TRANSPORTER_PHAGE RECEPTOR"/>
    <property type="match status" value="1"/>
</dbReference>
<evidence type="ECO:0000256" key="1">
    <source>
        <dbReference type="ARBA" id="ARBA00004571"/>
    </source>
</evidence>
<keyword evidence="4 14" id="KW-1134">Transmembrane beta strand</keyword>
<keyword evidence="8" id="KW-0408">Iron</keyword>
<dbReference type="SUPFAM" id="SSF56935">
    <property type="entry name" value="Porins"/>
    <property type="match status" value="1"/>
</dbReference>
<evidence type="ECO:0000256" key="3">
    <source>
        <dbReference type="ARBA" id="ARBA00022448"/>
    </source>
</evidence>
<dbReference type="Pfam" id="PF07715">
    <property type="entry name" value="Plug"/>
    <property type="match status" value="1"/>
</dbReference>
<evidence type="ECO:0000313" key="20">
    <source>
        <dbReference type="Proteomes" id="UP000199754"/>
    </source>
</evidence>
<feature type="domain" description="TonB-dependent receptor-like beta-barrel" evidence="17">
    <location>
        <begin position="242"/>
        <end position="662"/>
    </location>
</feature>
<protein>
    <submittedName>
        <fullName evidence="19">Ferrichrome-iron receptor</fullName>
    </submittedName>
</protein>
<proteinExistence type="inferred from homology"/>
<dbReference type="NCBIfam" id="TIGR01783">
    <property type="entry name" value="TonB-siderophor"/>
    <property type="match status" value="1"/>
</dbReference>
<keyword evidence="7 16" id="KW-0732">Signal</keyword>
<keyword evidence="10 15" id="KW-0798">TonB box</keyword>
<keyword evidence="9" id="KW-0406">Ion transport</keyword>
<gene>
    <name evidence="19" type="primary">fhuA</name>
    <name evidence="19" type="ORF">SULPSESMR1_04987</name>
</gene>
<keyword evidence="6 14" id="KW-0812">Transmembrane</keyword>
<evidence type="ECO:0000256" key="8">
    <source>
        <dbReference type="ARBA" id="ARBA00023004"/>
    </source>
</evidence>
<dbReference type="Gene3D" id="2.170.130.10">
    <property type="entry name" value="TonB-dependent receptor, plug domain"/>
    <property type="match status" value="1"/>
</dbReference>
<evidence type="ECO:0000256" key="5">
    <source>
        <dbReference type="ARBA" id="ARBA00022496"/>
    </source>
</evidence>
<dbReference type="InterPro" id="IPR010105">
    <property type="entry name" value="TonB_sidphr_rcpt"/>
</dbReference>
<keyword evidence="20" id="KW-1185">Reference proteome</keyword>
<dbReference type="AlphaFoldDB" id="A0A221K6Q9"/>
<dbReference type="InterPro" id="IPR036942">
    <property type="entry name" value="Beta-barrel_TonB_sf"/>
</dbReference>
<evidence type="ECO:0000256" key="7">
    <source>
        <dbReference type="ARBA" id="ARBA00022729"/>
    </source>
</evidence>
<evidence type="ECO:0000256" key="14">
    <source>
        <dbReference type="PROSITE-ProRule" id="PRU01360"/>
    </source>
</evidence>
<feature type="signal peptide" evidence="16">
    <location>
        <begin position="1"/>
        <end position="33"/>
    </location>
</feature>
<feature type="chain" id="PRO_5012036046" evidence="16">
    <location>
        <begin position="34"/>
        <end position="692"/>
    </location>
</feature>
<organism evidence="19 20">
    <name type="scientific">Pseudosulfitobacter pseudonitzschiae</name>
    <dbReference type="NCBI Taxonomy" id="1402135"/>
    <lineage>
        <taxon>Bacteria</taxon>
        <taxon>Pseudomonadati</taxon>
        <taxon>Pseudomonadota</taxon>
        <taxon>Alphaproteobacteria</taxon>
        <taxon>Rhodobacterales</taxon>
        <taxon>Roseobacteraceae</taxon>
        <taxon>Pseudosulfitobacter</taxon>
    </lineage>
</organism>
<dbReference type="CDD" id="cd01347">
    <property type="entry name" value="ligand_gated_channel"/>
    <property type="match status" value="1"/>
</dbReference>
<dbReference type="STRING" id="1402135.SAMN05444149_10941"/>
<evidence type="ECO:0000256" key="4">
    <source>
        <dbReference type="ARBA" id="ARBA00022452"/>
    </source>
</evidence>
<evidence type="ECO:0000256" key="13">
    <source>
        <dbReference type="ARBA" id="ARBA00023237"/>
    </source>
</evidence>
<reference evidence="19 20" key="1">
    <citation type="submission" date="2017-07" db="EMBL/GenBank/DDBJ databases">
        <title>Genome Sequence of Sulfitobacter pseudonitzschiae Strain SMR1 Isolated from a culture of the Diatom Skeletonema marinoi.</title>
        <authorList>
            <person name="Topel M."/>
            <person name="Pinder M.I.M."/>
            <person name="Johansson O.N."/>
            <person name="Kourtchenko O."/>
            <person name="Godhe A."/>
            <person name="Clarke A.K."/>
        </authorList>
    </citation>
    <scope>NUCLEOTIDE SEQUENCE [LARGE SCALE GENOMIC DNA]</scope>
    <source>
        <strain evidence="19 20">SMR1</strain>
        <plasmid evidence="19 20">pSMR1-1</plasmid>
    </source>
</reference>
<evidence type="ECO:0000256" key="2">
    <source>
        <dbReference type="ARBA" id="ARBA00009810"/>
    </source>
</evidence>
<dbReference type="GO" id="GO:0009279">
    <property type="term" value="C:cell outer membrane"/>
    <property type="evidence" value="ECO:0007669"/>
    <property type="project" value="UniProtKB-SubCell"/>
</dbReference>
<evidence type="ECO:0000256" key="12">
    <source>
        <dbReference type="ARBA" id="ARBA00023170"/>
    </source>
</evidence>
<dbReference type="PANTHER" id="PTHR32552">
    <property type="entry name" value="FERRICHROME IRON RECEPTOR-RELATED"/>
    <property type="match status" value="1"/>
</dbReference>
<comment type="subcellular location">
    <subcellularLocation>
        <location evidence="1 14">Cell outer membrane</location>
        <topology evidence="1 14">Multi-pass membrane protein</topology>
    </subcellularLocation>
</comment>
<keyword evidence="11 14" id="KW-0472">Membrane</keyword>
<keyword evidence="3 14" id="KW-0813">Transport</keyword>
<comment type="similarity">
    <text evidence="2 14 15">Belongs to the TonB-dependent receptor family.</text>
</comment>
<evidence type="ECO:0000256" key="16">
    <source>
        <dbReference type="SAM" id="SignalP"/>
    </source>
</evidence>
<keyword evidence="5" id="KW-0410">Iron transport</keyword>
<dbReference type="KEGG" id="spse:SULPSESMR1_04987"/>
<feature type="domain" description="TonB-dependent receptor plug" evidence="18">
    <location>
        <begin position="71"/>
        <end position="168"/>
    </location>
</feature>
<dbReference type="GO" id="GO:0038023">
    <property type="term" value="F:signaling receptor activity"/>
    <property type="evidence" value="ECO:0007669"/>
    <property type="project" value="InterPro"/>
</dbReference>
<dbReference type="InterPro" id="IPR012910">
    <property type="entry name" value="Plug_dom"/>
</dbReference>
<keyword evidence="19" id="KW-0614">Plasmid</keyword>
<evidence type="ECO:0000259" key="18">
    <source>
        <dbReference type="Pfam" id="PF07715"/>
    </source>
</evidence>